<evidence type="ECO:0000313" key="2">
    <source>
        <dbReference type="Proteomes" id="UP000236318"/>
    </source>
</evidence>
<sequence>MTGGRSAQTHSAMVMTVTTAEPHHDSHGRRSVLPNITGWSLPEVDAVCDVFAHNFVRAVAPD</sequence>
<comment type="caution">
    <text evidence="1">The sequence shown here is derived from an EMBL/GenBank/DDBJ whole genome shotgun (WGS) entry which is preliminary data.</text>
</comment>
<name>A0A2K4Y6F3_9MYCO</name>
<reference evidence="1" key="1">
    <citation type="submission" date="2018-01" db="EMBL/GenBank/DDBJ databases">
        <authorList>
            <consortium name="Urmite Genomes"/>
        </authorList>
    </citation>
    <scope>NUCLEOTIDE SEQUENCE [LARGE SCALE GENOMIC DNA]</scope>
    <source>
        <strain evidence="1">AFP003</strain>
    </source>
</reference>
<organism evidence="1 2">
    <name type="scientific">Mycobacterium ahvazicum</name>
    <dbReference type="NCBI Taxonomy" id="1964395"/>
    <lineage>
        <taxon>Bacteria</taxon>
        <taxon>Bacillati</taxon>
        <taxon>Actinomycetota</taxon>
        <taxon>Actinomycetes</taxon>
        <taxon>Mycobacteriales</taxon>
        <taxon>Mycobacteriaceae</taxon>
        <taxon>Mycobacterium</taxon>
        <taxon>Mycobacterium simiae complex</taxon>
    </lineage>
</organism>
<protein>
    <submittedName>
        <fullName evidence="1">TetR family transcriptional regulator</fullName>
    </submittedName>
</protein>
<dbReference type="Proteomes" id="UP000236318">
    <property type="component" value="Unassembled WGS sequence"/>
</dbReference>
<keyword evidence="2" id="KW-1185">Reference proteome</keyword>
<dbReference type="EMBL" id="FXEG02000002">
    <property type="protein sequence ID" value="SOX52353.1"/>
    <property type="molecule type" value="Genomic_DNA"/>
</dbReference>
<proteinExistence type="predicted"/>
<evidence type="ECO:0000313" key="1">
    <source>
        <dbReference type="EMBL" id="SOX52353.1"/>
    </source>
</evidence>
<accession>A0A2K4Y6F3</accession>
<gene>
    <name evidence="1" type="ORF">MAAFP003_1019</name>
</gene>
<dbReference type="AlphaFoldDB" id="A0A2K4Y6F3"/>